<comment type="caution">
    <text evidence="1">The sequence shown here is derived from an EMBL/GenBank/DDBJ whole genome shotgun (WGS) entry which is preliminary data.</text>
</comment>
<evidence type="ECO:0000313" key="2">
    <source>
        <dbReference type="Proteomes" id="UP000185578"/>
    </source>
</evidence>
<dbReference type="InterPro" id="IPR052552">
    <property type="entry name" value="YeaO-like"/>
</dbReference>
<accession>A0A1Q8ENL0</accession>
<dbReference type="RefSeq" id="WP_075120452.1">
    <property type="nucleotide sequence ID" value="NZ_MSCT01000015.1"/>
</dbReference>
<reference evidence="1 2" key="1">
    <citation type="submission" date="2016-12" db="EMBL/GenBank/DDBJ databases">
        <authorList>
            <person name="Song W.-J."/>
            <person name="Kurnit D.M."/>
        </authorList>
    </citation>
    <scope>NUCLEOTIDE SEQUENCE [LARGE SCALE GENOMIC DNA]</scope>
    <source>
        <strain evidence="1 2">PCL1601</strain>
    </source>
</reference>
<organism evidence="1 2">
    <name type="scientific">Pseudomonas chlororaphis</name>
    <dbReference type="NCBI Taxonomy" id="587753"/>
    <lineage>
        <taxon>Bacteria</taxon>
        <taxon>Pseudomonadati</taxon>
        <taxon>Pseudomonadota</taxon>
        <taxon>Gammaproteobacteria</taxon>
        <taxon>Pseudomonadales</taxon>
        <taxon>Pseudomonadaceae</taxon>
        <taxon>Pseudomonas</taxon>
    </lineage>
</organism>
<dbReference type="PANTHER" id="PTHR36849">
    <property type="entry name" value="CYTOPLASMIC PROTEIN-RELATED"/>
    <property type="match status" value="1"/>
</dbReference>
<sequence>MIVCKRAYEPASPDDGYRVLVDRLWPRNCRKEQLPLDQWLKDLAPSTGLRRAFKSGELDFATFRSRYRQELAARPEQWWALLARAQKARLTLVYSAHDEAHNNARVLAEWLEDELDRQDAGSSPVCYAQDVSPTQ</sequence>
<protein>
    <submittedName>
        <fullName evidence="1">MarR family transcriptional regulator</fullName>
    </submittedName>
</protein>
<dbReference type="AlphaFoldDB" id="A0A1Q8ENL0"/>
<dbReference type="Proteomes" id="UP000185578">
    <property type="component" value="Unassembled WGS sequence"/>
</dbReference>
<evidence type="ECO:0000313" key="1">
    <source>
        <dbReference type="EMBL" id="OLF53355.1"/>
    </source>
</evidence>
<dbReference type="PANTHER" id="PTHR36849:SF1">
    <property type="entry name" value="CYTOPLASMIC PROTEIN"/>
    <property type="match status" value="1"/>
</dbReference>
<proteinExistence type="predicted"/>
<name>A0A1Q8ENL0_9PSED</name>
<dbReference type="Pfam" id="PF22752">
    <property type="entry name" value="DUF488-N3i"/>
    <property type="match status" value="1"/>
</dbReference>
<dbReference type="EMBL" id="MSCT01000015">
    <property type="protein sequence ID" value="OLF53355.1"/>
    <property type="molecule type" value="Genomic_DNA"/>
</dbReference>
<gene>
    <name evidence="1" type="ORF">BTN82_17920</name>
</gene>
<dbReference type="OrthoDB" id="9790745at2"/>